<dbReference type="GO" id="GO:0016787">
    <property type="term" value="F:hydrolase activity"/>
    <property type="evidence" value="ECO:0007669"/>
    <property type="project" value="UniProtKB-KW"/>
</dbReference>
<dbReference type="PANTHER" id="PTHR45626:SF12">
    <property type="entry name" value="DNA REPAIR PROTEIN RAD16"/>
    <property type="match status" value="1"/>
</dbReference>
<dbReference type="GO" id="GO:0005524">
    <property type="term" value="F:ATP binding"/>
    <property type="evidence" value="ECO:0007669"/>
    <property type="project" value="UniProtKB-KW"/>
</dbReference>
<feature type="region of interest" description="Disordered" evidence="4">
    <location>
        <begin position="257"/>
        <end position="360"/>
    </location>
</feature>
<dbReference type="GO" id="GO:0006289">
    <property type="term" value="P:nucleotide-excision repair"/>
    <property type="evidence" value="ECO:0007669"/>
    <property type="project" value="TreeGrafter"/>
</dbReference>
<organism evidence="6 7">
    <name type="scientific">Symbiodinium necroappetens</name>
    <dbReference type="NCBI Taxonomy" id="1628268"/>
    <lineage>
        <taxon>Eukaryota</taxon>
        <taxon>Sar</taxon>
        <taxon>Alveolata</taxon>
        <taxon>Dinophyceae</taxon>
        <taxon>Suessiales</taxon>
        <taxon>Symbiodiniaceae</taxon>
        <taxon>Symbiodinium</taxon>
    </lineage>
</organism>
<dbReference type="AlphaFoldDB" id="A0A812R8X7"/>
<proteinExistence type="predicted"/>
<dbReference type="InterPro" id="IPR027417">
    <property type="entry name" value="P-loop_NTPase"/>
</dbReference>
<dbReference type="Proteomes" id="UP000601435">
    <property type="component" value="Unassembled WGS sequence"/>
</dbReference>
<feature type="region of interest" description="Disordered" evidence="4">
    <location>
        <begin position="1"/>
        <end position="20"/>
    </location>
</feature>
<dbReference type="PROSITE" id="PS51194">
    <property type="entry name" value="HELICASE_CTER"/>
    <property type="match status" value="1"/>
</dbReference>
<dbReference type="InterPro" id="IPR001650">
    <property type="entry name" value="Helicase_C-like"/>
</dbReference>
<feature type="compositionally biased region" description="Polar residues" evidence="4">
    <location>
        <begin position="105"/>
        <end position="124"/>
    </location>
</feature>
<dbReference type="PANTHER" id="PTHR45626">
    <property type="entry name" value="TRANSCRIPTION TERMINATION FACTOR 2-RELATED"/>
    <property type="match status" value="1"/>
</dbReference>
<dbReference type="SMART" id="SM00490">
    <property type="entry name" value="HELICc"/>
    <property type="match status" value="1"/>
</dbReference>
<dbReference type="Pfam" id="PF00271">
    <property type="entry name" value="Helicase_C"/>
    <property type="match status" value="1"/>
</dbReference>
<reference evidence="6" key="1">
    <citation type="submission" date="2021-02" db="EMBL/GenBank/DDBJ databases">
        <authorList>
            <person name="Dougan E. K."/>
            <person name="Rhodes N."/>
            <person name="Thang M."/>
            <person name="Chan C."/>
        </authorList>
    </citation>
    <scope>NUCLEOTIDE SEQUENCE</scope>
</reference>
<evidence type="ECO:0000259" key="5">
    <source>
        <dbReference type="PROSITE" id="PS51194"/>
    </source>
</evidence>
<feature type="compositionally biased region" description="Low complexity" evidence="4">
    <location>
        <begin position="125"/>
        <end position="157"/>
    </location>
</feature>
<feature type="region of interest" description="Disordered" evidence="4">
    <location>
        <begin position="99"/>
        <end position="170"/>
    </location>
</feature>
<keyword evidence="7" id="KW-1185">Reference proteome</keyword>
<evidence type="ECO:0000256" key="1">
    <source>
        <dbReference type="ARBA" id="ARBA00022741"/>
    </source>
</evidence>
<feature type="compositionally biased region" description="Basic and acidic residues" evidence="4">
    <location>
        <begin position="347"/>
        <end position="360"/>
    </location>
</feature>
<evidence type="ECO:0000313" key="7">
    <source>
        <dbReference type="Proteomes" id="UP000601435"/>
    </source>
</evidence>
<feature type="compositionally biased region" description="Basic and acidic residues" evidence="4">
    <location>
        <begin position="257"/>
        <end position="273"/>
    </location>
</feature>
<dbReference type="SUPFAM" id="SSF52540">
    <property type="entry name" value="P-loop containing nucleoside triphosphate hydrolases"/>
    <property type="match status" value="1"/>
</dbReference>
<dbReference type="InterPro" id="IPR050628">
    <property type="entry name" value="SNF2_RAD54_helicase_TF"/>
</dbReference>
<dbReference type="GO" id="GO:0008094">
    <property type="term" value="F:ATP-dependent activity, acting on DNA"/>
    <property type="evidence" value="ECO:0007669"/>
    <property type="project" value="TreeGrafter"/>
</dbReference>
<dbReference type="GO" id="GO:0005634">
    <property type="term" value="C:nucleus"/>
    <property type="evidence" value="ECO:0007669"/>
    <property type="project" value="TreeGrafter"/>
</dbReference>
<dbReference type="Gene3D" id="3.40.50.300">
    <property type="entry name" value="P-loop containing nucleotide triphosphate hydrolases"/>
    <property type="match status" value="1"/>
</dbReference>
<dbReference type="InterPro" id="IPR049730">
    <property type="entry name" value="SNF2/RAD54-like_C"/>
</dbReference>
<keyword evidence="3" id="KW-0067">ATP-binding</keyword>
<dbReference type="EMBL" id="CAJNJA010018552">
    <property type="protein sequence ID" value="CAE7425827.1"/>
    <property type="molecule type" value="Genomic_DNA"/>
</dbReference>
<feature type="compositionally biased region" description="Acidic residues" evidence="4">
    <location>
        <begin position="296"/>
        <end position="313"/>
    </location>
</feature>
<evidence type="ECO:0000313" key="6">
    <source>
        <dbReference type="EMBL" id="CAE7425827.1"/>
    </source>
</evidence>
<evidence type="ECO:0000256" key="4">
    <source>
        <dbReference type="SAM" id="MobiDB-lite"/>
    </source>
</evidence>
<protein>
    <submittedName>
        <fullName evidence="6">RAD16 protein</fullName>
    </submittedName>
</protein>
<dbReference type="CDD" id="cd18793">
    <property type="entry name" value="SF2_C_SNF"/>
    <property type="match status" value="1"/>
</dbReference>
<evidence type="ECO:0000256" key="3">
    <source>
        <dbReference type="ARBA" id="ARBA00022840"/>
    </source>
</evidence>
<accession>A0A812R8X7</accession>
<gene>
    <name evidence="6" type="primary">RAD16</name>
    <name evidence="6" type="ORF">SNEC2469_LOCUS11682</name>
</gene>
<feature type="domain" description="Helicase C-terminal" evidence="5">
    <location>
        <begin position="397"/>
        <end position="557"/>
    </location>
</feature>
<evidence type="ECO:0000256" key="2">
    <source>
        <dbReference type="ARBA" id="ARBA00022801"/>
    </source>
</evidence>
<keyword evidence="2" id="KW-0378">Hydrolase</keyword>
<name>A0A812R8X7_9DINO</name>
<comment type="caution">
    <text evidence="6">The sequence shown here is derived from an EMBL/GenBank/DDBJ whole genome shotgun (WGS) entry which is preliminary data.</text>
</comment>
<dbReference type="OrthoDB" id="448448at2759"/>
<feature type="region of interest" description="Disordered" evidence="4">
    <location>
        <begin position="61"/>
        <end position="85"/>
    </location>
</feature>
<keyword evidence="1" id="KW-0547">Nucleotide-binding</keyword>
<sequence length="606" mass="66652">MQISIAGGNGDISPSPREDNELTTVAIIQATRRIEQVELDLNDQVHQARRCIQELKEKRDNFEEKVSGVSAQTGRSPGLPQEETGTNYNLLAADYTINPEPASETYYQPRTTSRSQANTAKRQQGTSSSSSSGSSSSTTGAKPSSPTTTGTTRPTTPEAATGDSPAQEEGFDVDAGFNELMAWTPPGQEEEQDNALPSRTGVLRGLTSLEAGAPRAIPRASTAEMSALDEPEHHARTETEYNNYVYYQGAVQGTDAKHACHEATEDSGEERNNDTYYQDYPLDSGRVEQTGTELPHEEEEVDWDRDSQDEAGDSEQPAGTWGSQRPAEPSGPPPAQHPSNQARRRAPLTEEARVARNRQDRAEWRERWDWRAEPPAKGRRKGIMQKIKTAEFQSSTKIEALLQEIQKMQAADPSSKALVFSQFTRFLELIEWRLKREGISAATVLGSMPIVSRNNIIVSFQTEPSLKVLLISLKAGGEGLNLQAADHIFLMDPWWNPAAEAQAIQRAHRIGQTRPVKATRFVAANTIEEKIIELQEKKQTVFDCTVGNSNQALQRLTAEDIQFLFRSWGMFSIAASRTFSSLAIRCLPGQAAAEQNGFPPSGAPGV</sequence>